<keyword evidence="1" id="KW-0474">Menaquinone biosynthesis</keyword>
<dbReference type="RefSeq" id="WP_143917440.1">
    <property type="nucleotide sequence ID" value="NZ_CANLFO010000009.1"/>
</dbReference>
<evidence type="ECO:0000256" key="1">
    <source>
        <dbReference type="ARBA" id="ARBA00022428"/>
    </source>
</evidence>
<dbReference type="SUPFAM" id="SSF53335">
    <property type="entry name" value="S-adenosyl-L-methionine-dependent methyltransferases"/>
    <property type="match status" value="1"/>
</dbReference>
<comment type="caution">
    <text evidence="5">The sequence shown here is derived from an EMBL/GenBank/DDBJ whole genome shotgun (WGS) entry which is preliminary data.</text>
</comment>
<evidence type="ECO:0000256" key="3">
    <source>
        <dbReference type="ARBA" id="ARBA00022679"/>
    </source>
</evidence>
<keyword evidence="6" id="KW-1185">Reference proteome</keyword>
<dbReference type="Pfam" id="PF01209">
    <property type="entry name" value="Ubie_methyltran"/>
    <property type="match status" value="1"/>
</dbReference>
<dbReference type="Proteomes" id="UP000318833">
    <property type="component" value="Unassembled WGS sequence"/>
</dbReference>
<accession>A0A554VH29</accession>
<evidence type="ECO:0000256" key="2">
    <source>
        <dbReference type="ARBA" id="ARBA00022603"/>
    </source>
</evidence>
<sequence>MNNQYDPEYIKTLFNKMSGSYERVNYITSFGFSLRWRKQFLDPIKPSDQELEVIDLMTGMGETWHPVKRHFPNGNFTALDFSEGMLRQAHKKNSSQFNDSVNITNQNALQNNLPSDHFDVVLSAFGLKTFSEEQIVKLAEETKRILKAGGEFSFIEVSQPKSLFLRGLYKLHLKYIVPICGRLLIGNPREYKMLWKYTEVYENSLSVAEIFKSEGLDVTFHSYFGGCATGISGRKEVSAE</sequence>
<proteinExistence type="predicted"/>
<dbReference type="EMBL" id="VLNR01000041">
    <property type="protein sequence ID" value="TSE06746.1"/>
    <property type="molecule type" value="Genomic_DNA"/>
</dbReference>
<reference evidence="5 6" key="1">
    <citation type="submission" date="2019-07" db="EMBL/GenBank/DDBJ databases">
        <title>The draft genome sequence of Aquimarina algiphila M91.</title>
        <authorList>
            <person name="Meng X."/>
        </authorList>
    </citation>
    <scope>NUCLEOTIDE SEQUENCE [LARGE SCALE GENOMIC DNA]</scope>
    <source>
        <strain evidence="5 6">M91</strain>
    </source>
</reference>
<keyword evidence="3 5" id="KW-0808">Transferase</keyword>
<name>A0A554VH29_9FLAO</name>
<dbReference type="Gene3D" id="3.40.50.150">
    <property type="entry name" value="Vaccinia Virus protein VP39"/>
    <property type="match status" value="1"/>
</dbReference>
<dbReference type="InterPro" id="IPR029063">
    <property type="entry name" value="SAM-dependent_MTases_sf"/>
</dbReference>
<dbReference type="GO" id="GO:0008168">
    <property type="term" value="F:methyltransferase activity"/>
    <property type="evidence" value="ECO:0007669"/>
    <property type="project" value="UniProtKB-KW"/>
</dbReference>
<keyword evidence="4" id="KW-0949">S-adenosyl-L-methionine</keyword>
<dbReference type="PANTHER" id="PTHR43591:SF24">
    <property type="entry name" value="2-METHOXY-6-POLYPRENYL-1,4-BENZOQUINOL METHYLASE, MITOCHONDRIAL"/>
    <property type="match status" value="1"/>
</dbReference>
<organism evidence="5 6">
    <name type="scientific">Aquimarina algiphila</name>
    <dbReference type="NCBI Taxonomy" id="2047982"/>
    <lineage>
        <taxon>Bacteria</taxon>
        <taxon>Pseudomonadati</taxon>
        <taxon>Bacteroidota</taxon>
        <taxon>Flavobacteriia</taxon>
        <taxon>Flavobacteriales</taxon>
        <taxon>Flavobacteriaceae</taxon>
        <taxon>Aquimarina</taxon>
    </lineage>
</organism>
<gene>
    <name evidence="5" type="ORF">FOF46_18190</name>
</gene>
<evidence type="ECO:0000313" key="5">
    <source>
        <dbReference type="EMBL" id="TSE06746.1"/>
    </source>
</evidence>
<dbReference type="OrthoDB" id="597202at2"/>
<dbReference type="GO" id="GO:0032259">
    <property type="term" value="P:methylation"/>
    <property type="evidence" value="ECO:0007669"/>
    <property type="project" value="UniProtKB-KW"/>
</dbReference>
<dbReference type="AlphaFoldDB" id="A0A554VH29"/>
<keyword evidence="2 5" id="KW-0489">Methyltransferase</keyword>
<dbReference type="PROSITE" id="PS51608">
    <property type="entry name" value="SAM_MT_UBIE"/>
    <property type="match status" value="1"/>
</dbReference>
<evidence type="ECO:0000256" key="4">
    <source>
        <dbReference type="ARBA" id="ARBA00022691"/>
    </source>
</evidence>
<dbReference type="GO" id="GO:0009234">
    <property type="term" value="P:menaquinone biosynthetic process"/>
    <property type="evidence" value="ECO:0007669"/>
    <property type="project" value="UniProtKB-KW"/>
</dbReference>
<evidence type="ECO:0000313" key="6">
    <source>
        <dbReference type="Proteomes" id="UP000318833"/>
    </source>
</evidence>
<dbReference type="InterPro" id="IPR004033">
    <property type="entry name" value="UbiE/COQ5_MeTrFase"/>
</dbReference>
<dbReference type="PANTHER" id="PTHR43591">
    <property type="entry name" value="METHYLTRANSFERASE"/>
    <property type="match status" value="1"/>
</dbReference>
<protein>
    <submittedName>
        <fullName evidence="5">Methyltransferase domain-containing protein</fullName>
    </submittedName>
</protein>